<protein>
    <submittedName>
        <fullName evidence="3">T9SS C-terminal target domain-containing protein</fullName>
    </submittedName>
</protein>
<evidence type="ECO:0000313" key="4">
    <source>
        <dbReference type="Proteomes" id="UP000257127"/>
    </source>
</evidence>
<dbReference type="InterPro" id="IPR045474">
    <property type="entry name" value="GEVED"/>
</dbReference>
<keyword evidence="4" id="KW-1185">Reference proteome</keyword>
<dbReference type="NCBIfam" id="TIGR04183">
    <property type="entry name" value="Por_Secre_tail"/>
    <property type="match status" value="1"/>
</dbReference>
<dbReference type="InterPro" id="IPR036116">
    <property type="entry name" value="FN3_sf"/>
</dbReference>
<reference evidence="3 4" key="1">
    <citation type="submission" date="2018-08" db="EMBL/GenBank/DDBJ databases">
        <title>The draft genome squence of Brumimicrobium sp. N62.</title>
        <authorList>
            <person name="Du Z.-J."/>
            <person name="Luo H.-R."/>
        </authorList>
    </citation>
    <scope>NUCLEOTIDE SEQUENCE [LARGE SCALE GENOMIC DNA]</scope>
    <source>
        <strain evidence="3 4">N62</strain>
    </source>
</reference>
<dbReference type="InterPro" id="IPR013320">
    <property type="entry name" value="ConA-like_dom_sf"/>
</dbReference>
<dbReference type="Pfam" id="PF20009">
    <property type="entry name" value="GEVED"/>
    <property type="match status" value="1"/>
</dbReference>
<dbReference type="InterPro" id="IPR003961">
    <property type="entry name" value="FN3_dom"/>
</dbReference>
<dbReference type="InterPro" id="IPR013783">
    <property type="entry name" value="Ig-like_fold"/>
</dbReference>
<dbReference type="PROSITE" id="PS50853">
    <property type="entry name" value="FN3"/>
    <property type="match status" value="1"/>
</dbReference>
<dbReference type="Gene3D" id="2.60.40.10">
    <property type="entry name" value="Immunoglobulins"/>
    <property type="match status" value="1"/>
</dbReference>
<accession>A0A3E1F0V8</accession>
<dbReference type="CDD" id="cd00063">
    <property type="entry name" value="FN3"/>
    <property type="match status" value="1"/>
</dbReference>
<comment type="caution">
    <text evidence="3">The sequence shown here is derived from an EMBL/GenBank/DDBJ whole genome shotgun (WGS) entry which is preliminary data.</text>
</comment>
<dbReference type="SMART" id="SM00060">
    <property type="entry name" value="FN3"/>
    <property type="match status" value="1"/>
</dbReference>
<dbReference type="SUPFAM" id="SSF49899">
    <property type="entry name" value="Concanavalin A-like lectins/glucanases"/>
    <property type="match status" value="1"/>
</dbReference>
<dbReference type="OrthoDB" id="1113525at2"/>
<dbReference type="AlphaFoldDB" id="A0A3E1F0V8"/>
<evidence type="ECO:0000313" key="3">
    <source>
        <dbReference type="EMBL" id="RFC55461.1"/>
    </source>
</evidence>
<gene>
    <name evidence="3" type="ORF">DXU93_00570</name>
</gene>
<evidence type="ECO:0000256" key="1">
    <source>
        <dbReference type="ARBA" id="ARBA00022729"/>
    </source>
</evidence>
<dbReference type="GO" id="GO:0004553">
    <property type="term" value="F:hydrolase activity, hydrolyzing O-glycosyl compounds"/>
    <property type="evidence" value="ECO:0007669"/>
    <property type="project" value="UniProtKB-ARBA"/>
</dbReference>
<dbReference type="SUPFAM" id="SSF49265">
    <property type="entry name" value="Fibronectin type III"/>
    <property type="match status" value="1"/>
</dbReference>
<evidence type="ECO:0000259" key="2">
    <source>
        <dbReference type="PROSITE" id="PS50853"/>
    </source>
</evidence>
<feature type="domain" description="Fibronectin type-III" evidence="2">
    <location>
        <begin position="185"/>
        <end position="276"/>
    </location>
</feature>
<name>A0A3E1F0V8_9FLAO</name>
<dbReference type="RefSeq" id="WP_116879297.1">
    <property type="nucleotide sequence ID" value="NZ_QURB01000001.1"/>
</dbReference>
<keyword evidence="1" id="KW-0732">Signal</keyword>
<proteinExistence type="predicted"/>
<sequence length="697" mass="75707">MKNKLQNYLMMFTILFGLSPVMYGQYCTPSYSTACSFGDDLNDVYLQGATVTLSNLNSGCNGTAGYSDNTSMNVADLSAGLTYTLSVGTSYGSPQYESVKAWIDYNENDSFEANEIIAEISGLSSGLNDVDFTVPAGTALGVKRMRVKLDYTTNGAGIDPCASSVAYGETEDYNVDIIAPPSCIPVSNIDSVNVSTTSVELGWTENNGSSSWVIEYGVAGFSLGSGMQTSVATNPYLVSGLIPSTEYDFYVLTDCGSGDSSFWQGPYSTFTDCGVAVAPFYQSFDGTNETPQCWENTVNGGATAYNVWLFNNTPGYGAAANGKPAGSYVWADGSYENDSTMLTTTQIDLSQLTTPYLSFEWFSNNTDEPGDNVPLIVEVFDGTSWTLIDTLRGDSAEWVFVNYDLSAFMNDTVQVRFMVNQSVTNNFAFYNDILIDELRLDDCVSLGGQDGVFDICRLDSTVNLEDNIITKPNGGGYWSFPSQPAYLINDTVFNATYLQAGTYDVYYIERYVCYDTTVATINVYSPSSAGISSSDSVCQNEPINLFGILDGSVDLGGEWFDYSNIPLSGSQPNAPVIPGSYNYTYVVSNGVCPADTSIAEVIVSDDCDFLSIGLEEFSNISVYPNPTTNVLNIVNPSNATSLKVEMLDMNGRVVMSENKALENASEATIYIDHVERGVYSLRIYNEEGRKTFKIVKQ</sequence>
<dbReference type="GO" id="GO:0005975">
    <property type="term" value="P:carbohydrate metabolic process"/>
    <property type="evidence" value="ECO:0007669"/>
    <property type="project" value="UniProtKB-ARBA"/>
</dbReference>
<dbReference type="Pfam" id="PF18962">
    <property type="entry name" value="Por_Secre_tail"/>
    <property type="match status" value="1"/>
</dbReference>
<organism evidence="3 4">
    <name type="scientific">Brumimicrobium aurantiacum</name>
    <dbReference type="NCBI Taxonomy" id="1737063"/>
    <lineage>
        <taxon>Bacteria</taxon>
        <taxon>Pseudomonadati</taxon>
        <taxon>Bacteroidota</taxon>
        <taxon>Flavobacteriia</taxon>
        <taxon>Flavobacteriales</taxon>
        <taxon>Crocinitomicaceae</taxon>
        <taxon>Brumimicrobium</taxon>
    </lineage>
</organism>
<dbReference type="InterPro" id="IPR026444">
    <property type="entry name" value="Secre_tail"/>
</dbReference>
<dbReference type="Gene3D" id="2.60.120.200">
    <property type="match status" value="1"/>
</dbReference>
<dbReference type="Proteomes" id="UP000257127">
    <property type="component" value="Unassembled WGS sequence"/>
</dbReference>
<dbReference type="EMBL" id="QURB01000001">
    <property type="protein sequence ID" value="RFC55461.1"/>
    <property type="molecule type" value="Genomic_DNA"/>
</dbReference>
<dbReference type="Pfam" id="PF00041">
    <property type="entry name" value="fn3"/>
    <property type="match status" value="1"/>
</dbReference>